<dbReference type="InterPro" id="IPR045175">
    <property type="entry name" value="M28_fam"/>
</dbReference>
<name>A0A9D1E275_9BACT</name>
<dbReference type="PANTHER" id="PTHR12147:SF26">
    <property type="entry name" value="PEPTIDASE M28 DOMAIN-CONTAINING PROTEIN"/>
    <property type="match status" value="1"/>
</dbReference>
<dbReference type="AlphaFoldDB" id="A0A9D1E275"/>
<feature type="region of interest" description="Disordered" evidence="1">
    <location>
        <begin position="245"/>
        <end position="275"/>
    </location>
</feature>
<dbReference type="GO" id="GO:0006508">
    <property type="term" value="P:proteolysis"/>
    <property type="evidence" value="ECO:0007669"/>
    <property type="project" value="InterPro"/>
</dbReference>
<organism evidence="4 5">
    <name type="scientific">Candidatus Coprenecus avistercoris</name>
    <dbReference type="NCBI Taxonomy" id="2840730"/>
    <lineage>
        <taxon>Bacteria</taxon>
        <taxon>Pseudomonadati</taxon>
        <taxon>Bacteroidota</taxon>
        <taxon>Bacteroidia</taxon>
        <taxon>Bacteroidales</taxon>
        <taxon>Rikenellaceae</taxon>
        <taxon>Rikenellaceae incertae sedis</taxon>
        <taxon>Candidatus Coprenecus</taxon>
    </lineage>
</organism>
<sequence length="404" mass="44473">MGHTGDKRIFRAVSEAVRRLASMTAVMLMLVLAVSGYSASAATEAECLRNSETELSGTDMAGSIEQERKRSLGPYTMYEQIIYQAKQERIMEWLADDMSEGRATGTNAGMSAARFIEVLFRQYGLEPLFGSSFYQPFIADSLNGTVGRNVAGIVRSAVPSDEYVLISAHYDHLGILNGNTYNGADDNASGVTVLLNLADMFGTMKKTKTGPDKNIIFAALDAKELNMAGSKALIDKLLSEEESTAYTTSGTTDSTAATAADRADSASSPEEEFPGIPKDRIICAINIDQIGTVLEPVHEADTNFVIVLGEKTLRKEHRGLIDMCNRYYNIGLDIDHTFYGSENFTELFYQLSDQTVFHQAGIPSLIFTSGFHRHTYKTTDDPDIISYPVMKKRTLLIFYLTLLL</sequence>
<reference evidence="4" key="1">
    <citation type="submission" date="2020-10" db="EMBL/GenBank/DDBJ databases">
        <authorList>
            <person name="Gilroy R."/>
        </authorList>
    </citation>
    <scope>NUCLEOTIDE SEQUENCE</scope>
    <source>
        <strain evidence="4">ChiHjej13B12-12457</strain>
    </source>
</reference>
<keyword evidence="2" id="KW-1133">Transmembrane helix</keyword>
<feature type="domain" description="Peptidase M28" evidence="3">
    <location>
        <begin position="149"/>
        <end position="399"/>
    </location>
</feature>
<dbReference type="InterPro" id="IPR007484">
    <property type="entry name" value="Peptidase_M28"/>
</dbReference>
<comment type="caution">
    <text evidence="4">The sequence shown here is derived from an EMBL/GenBank/DDBJ whole genome shotgun (WGS) entry which is preliminary data.</text>
</comment>
<dbReference type="EMBL" id="DVHI01000084">
    <property type="protein sequence ID" value="HIR63228.1"/>
    <property type="molecule type" value="Genomic_DNA"/>
</dbReference>
<evidence type="ECO:0000313" key="5">
    <source>
        <dbReference type="Proteomes" id="UP000886744"/>
    </source>
</evidence>
<reference evidence="4" key="2">
    <citation type="journal article" date="2021" name="PeerJ">
        <title>Extensive microbial diversity within the chicken gut microbiome revealed by metagenomics and culture.</title>
        <authorList>
            <person name="Gilroy R."/>
            <person name="Ravi A."/>
            <person name="Getino M."/>
            <person name="Pursley I."/>
            <person name="Horton D.L."/>
            <person name="Alikhan N.F."/>
            <person name="Baker D."/>
            <person name="Gharbi K."/>
            <person name="Hall N."/>
            <person name="Watson M."/>
            <person name="Adriaenssens E.M."/>
            <person name="Foster-Nyarko E."/>
            <person name="Jarju S."/>
            <person name="Secka A."/>
            <person name="Antonio M."/>
            <person name="Oren A."/>
            <person name="Chaudhuri R.R."/>
            <person name="La Ragione R."/>
            <person name="Hildebrand F."/>
            <person name="Pallen M.J."/>
        </authorList>
    </citation>
    <scope>NUCLEOTIDE SEQUENCE</scope>
    <source>
        <strain evidence="4">ChiHjej13B12-12457</strain>
    </source>
</reference>
<protein>
    <submittedName>
        <fullName evidence="4">M28 family peptidase</fullName>
    </submittedName>
</protein>
<evidence type="ECO:0000256" key="1">
    <source>
        <dbReference type="SAM" id="MobiDB-lite"/>
    </source>
</evidence>
<evidence type="ECO:0000256" key="2">
    <source>
        <dbReference type="SAM" id="Phobius"/>
    </source>
</evidence>
<dbReference type="GO" id="GO:0008235">
    <property type="term" value="F:metalloexopeptidase activity"/>
    <property type="evidence" value="ECO:0007669"/>
    <property type="project" value="InterPro"/>
</dbReference>
<evidence type="ECO:0000259" key="3">
    <source>
        <dbReference type="Pfam" id="PF04389"/>
    </source>
</evidence>
<gene>
    <name evidence="4" type="ORF">IAC94_06880</name>
</gene>
<evidence type="ECO:0000313" key="4">
    <source>
        <dbReference type="EMBL" id="HIR63228.1"/>
    </source>
</evidence>
<keyword evidence="2" id="KW-0812">Transmembrane</keyword>
<dbReference type="Gene3D" id="3.40.630.10">
    <property type="entry name" value="Zn peptidases"/>
    <property type="match status" value="1"/>
</dbReference>
<keyword evidence="2" id="KW-0472">Membrane</keyword>
<feature type="compositionally biased region" description="Low complexity" evidence="1">
    <location>
        <begin position="245"/>
        <end position="268"/>
    </location>
</feature>
<dbReference type="SUPFAM" id="SSF53187">
    <property type="entry name" value="Zn-dependent exopeptidases"/>
    <property type="match status" value="1"/>
</dbReference>
<dbReference type="Pfam" id="PF04389">
    <property type="entry name" value="Peptidase_M28"/>
    <property type="match status" value="1"/>
</dbReference>
<dbReference type="Proteomes" id="UP000886744">
    <property type="component" value="Unassembled WGS sequence"/>
</dbReference>
<proteinExistence type="predicted"/>
<dbReference type="PANTHER" id="PTHR12147">
    <property type="entry name" value="METALLOPEPTIDASE M28 FAMILY MEMBER"/>
    <property type="match status" value="1"/>
</dbReference>
<accession>A0A9D1E275</accession>
<feature type="transmembrane region" description="Helical" evidence="2">
    <location>
        <begin position="20"/>
        <end position="39"/>
    </location>
</feature>